<sequence length="109" mass="11902">MKAQQKVLSSELLSFAKEASFTTGQHLPILQNWAWLIQTGVVKTYTLGDQGNVIILGYWGMGELVGQPLSVVSPYQVQCCTPVRAQRVPSTLWSSYNKSPLISGSGNCL</sequence>
<protein>
    <recommendedName>
        <fullName evidence="3">Cyclic nucleotide-binding domain-containing protein</fullName>
    </recommendedName>
</protein>
<dbReference type="HOGENOM" id="CLU_2179494_0_0_3"/>
<dbReference type="InterPro" id="IPR018490">
    <property type="entry name" value="cNMP-bd_dom_sf"/>
</dbReference>
<dbReference type="STRING" id="13035.Dacsa_0905"/>
<accession>K9YU54</accession>
<evidence type="ECO:0000313" key="2">
    <source>
        <dbReference type="Proteomes" id="UP000010482"/>
    </source>
</evidence>
<keyword evidence="2" id="KW-1185">Reference proteome</keyword>
<gene>
    <name evidence="1" type="ORF">Dacsa_0905</name>
</gene>
<dbReference type="Proteomes" id="UP000010482">
    <property type="component" value="Chromosome"/>
</dbReference>
<dbReference type="EMBL" id="CP003944">
    <property type="protein sequence ID" value="AFZ49638.1"/>
    <property type="molecule type" value="Genomic_DNA"/>
</dbReference>
<dbReference type="AlphaFoldDB" id="K9YU54"/>
<reference evidence="1" key="1">
    <citation type="submission" date="2012-04" db="EMBL/GenBank/DDBJ databases">
        <title>Finished genome of Dactylococcopsis salina PCC 8305.</title>
        <authorList>
            <consortium name="US DOE Joint Genome Institute"/>
            <person name="Gugger M."/>
            <person name="Coursin T."/>
            <person name="Rippka R."/>
            <person name="Tandeau De Marsac N."/>
            <person name="Huntemann M."/>
            <person name="Wei C.-L."/>
            <person name="Han J."/>
            <person name="Detter J.C."/>
            <person name="Han C."/>
            <person name="Tapia R."/>
            <person name="Daligault H."/>
            <person name="Chen A."/>
            <person name="Krypides N."/>
            <person name="Mavromatis K."/>
            <person name="Markowitz V."/>
            <person name="Szeto E."/>
            <person name="Ivanova N."/>
            <person name="Ovchinnikova G."/>
            <person name="Pagani I."/>
            <person name="Pati A."/>
            <person name="Goodwin L."/>
            <person name="Peters L."/>
            <person name="Pitluck S."/>
            <person name="Woyke T."/>
            <person name="Kerfeld C."/>
        </authorList>
    </citation>
    <scope>NUCLEOTIDE SEQUENCE [LARGE SCALE GENOMIC DNA]</scope>
    <source>
        <strain evidence="1">PCC 8305</strain>
    </source>
</reference>
<evidence type="ECO:0000313" key="1">
    <source>
        <dbReference type="EMBL" id="AFZ49638.1"/>
    </source>
</evidence>
<proteinExistence type="predicted"/>
<dbReference type="KEGG" id="dsl:Dacsa_0905"/>
<dbReference type="eggNOG" id="COG0664">
    <property type="taxonomic scope" value="Bacteria"/>
</dbReference>
<organism evidence="1 2">
    <name type="scientific">Dactylococcopsis salina (strain PCC 8305)</name>
    <name type="common">Myxobactron salinum</name>
    <dbReference type="NCBI Taxonomy" id="13035"/>
    <lineage>
        <taxon>Bacteria</taxon>
        <taxon>Bacillati</taxon>
        <taxon>Cyanobacteriota</taxon>
        <taxon>Cyanophyceae</taxon>
        <taxon>Nodosilineales</taxon>
        <taxon>Cymatolegaceae</taxon>
        <taxon>Dactylococcopsis</taxon>
    </lineage>
</organism>
<name>K9YU54_DACS8</name>
<evidence type="ECO:0008006" key="3">
    <source>
        <dbReference type="Google" id="ProtNLM"/>
    </source>
</evidence>
<dbReference type="SUPFAM" id="SSF51206">
    <property type="entry name" value="cAMP-binding domain-like"/>
    <property type="match status" value="1"/>
</dbReference>